<feature type="domain" description="4Fe-4S ferredoxin-type" evidence="6">
    <location>
        <begin position="69"/>
        <end position="100"/>
    </location>
</feature>
<protein>
    <submittedName>
        <fullName evidence="7">NADH:ubiquinone oxidoreductase</fullName>
    </submittedName>
</protein>
<name>A0AAW9HXM5_CLOPF</name>
<keyword evidence="4" id="KW-0408">Iron</keyword>
<feature type="domain" description="4Fe-4S ferredoxin-type" evidence="6">
    <location>
        <begin position="28"/>
        <end position="58"/>
    </location>
</feature>
<reference evidence="7" key="1">
    <citation type="submission" date="2019-11" db="EMBL/GenBank/DDBJ databases">
        <title>Characterization of Clostridium perfringens isolates from swine manure treated agricultural soils.</title>
        <authorList>
            <person name="Wushke S.T."/>
        </authorList>
    </citation>
    <scope>NUCLEOTIDE SEQUENCE</scope>
    <source>
        <strain evidence="7">X94</strain>
    </source>
</reference>
<dbReference type="InterPro" id="IPR004108">
    <property type="entry name" value="Fe_hydrogenase_lsu_C"/>
</dbReference>
<dbReference type="PANTHER" id="PTHR11615">
    <property type="entry name" value="NITRATE, FORMATE, IRON DEHYDROGENASE"/>
    <property type="match status" value="1"/>
</dbReference>
<keyword evidence="2" id="KW-0479">Metal-binding</keyword>
<dbReference type="SUPFAM" id="SSF53920">
    <property type="entry name" value="Fe-only hydrogenase"/>
    <property type="match status" value="1"/>
</dbReference>
<dbReference type="EMBL" id="WNUI01000197">
    <property type="protein sequence ID" value="MDZ4910352.1"/>
    <property type="molecule type" value="Genomic_DNA"/>
</dbReference>
<feature type="non-terminal residue" evidence="7">
    <location>
        <position position="1"/>
    </location>
</feature>
<dbReference type="Proteomes" id="UP001288778">
    <property type="component" value="Unassembled WGS sequence"/>
</dbReference>
<dbReference type="InterPro" id="IPR017896">
    <property type="entry name" value="4Fe4S_Fe-S-bd"/>
</dbReference>
<dbReference type="PROSITE" id="PS51379">
    <property type="entry name" value="4FE4S_FER_2"/>
    <property type="match status" value="2"/>
</dbReference>
<feature type="non-terminal residue" evidence="7">
    <location>
        <position position="185"/>
    </location>
</feature>
<dbReference type="InterPro" id="IPR054351">
    <property type="entry name" value="NADH_UbQ_OxRdtase_ferredoxin"/>
</dbReference>
<dbReference type="GO" id="GO:0046872">
    <property type="term" value="F:metal ion binding"/>
    <property type="evidence" value="ECO:0007669"/>
    <property type="project" value="UniProtKB-KW"/>
</dbReference>
<dbReference type="Gene3D" id="3.30.70.20">
    <property type="match status" value="1"/>
</dbReference>
<evidence type="ECO:0000256" key="2">
    <source>
        <dbReference type="ARBA" id="ARBA00022723"/>
    </source>
</evidence>
<evidence type="ECO:0000256" key="1">
    <source>
        <dbReference type="ARBA" id="ARBA00022485"/>
    </source>
</evidence>
<evidence type="ECO:0000313" key="7">
    <source>
        <dbReference type="EMBL" id="MDZ4910352.1"/>
    </source>
</evidence>
<keyword evidence="5" id="KW-0411">Iron-sulfur</keyword>
<evidence type="ECO:0000256" key="3">
    <source>
        <dbReference type="ARBA" id="ARBA00022737"/>
    </source>
</evidence>
<evidence type="ECO:0000259" key="6">
    <source>
        <dbReference type="PROSITE" id="PS51379"/>
    </source>
</evidence>
<proteinExistence type="predicted"/>
<organism evidence="7 8">
    <name type="scientific">Clostridium perfringens</name>
    <dbReference type="NCBI Taxonomy" id="1502"/>
    <lineage>
        <taxon>Bacteria</taxon>
        <taxon>Bacillati</taxon>
        <taxon>Bacillota</taxon>
        <taxon>Clostridia</taxon>
        <taxon>Eubacteriales</taxon>
        <taxon>Clostridiaceae</taxon>
        <taxon>Clostridium</taxon>
    </lineage>
</organism>
<dbReference type="InterPro" id="IPR009016">
    <property type="entry name" value="Fe_hydrogenase"/>
</dbReference>
<dbReference type="AlphaFoldDB" id="A0AAW9HXM5"/>
<evidence type="ECO:0000256" key="4">
    <source>
        <dbReference type="ARBA" id="ARBA00023004"/>
    </source>
</evidence>
<dbReference type="Gene3D" id="3.40.50.1780">
    <property type="match status" value="1"/>
</dbReference>
<keyword evidence="3" id="KW-0677">Repeat</keyword>
<dbReference type="GO" id="GO:0051539">
    <property type="term" value="F:4 iron, 4 sulfur cluster binding"/>
    <property type="evidence" value="ECO:0007669"/>
    <property type="project" value="UniProtKB-KW"/>
</dbReference>
<dbReference type="Pfam" id="PF02906">
    <property type="entry name" value="Fe_hyd_lg_C"/>
    <property type="match status" value="1"/>
</dbReference>
<evidence type="ECO:0000256" key="5">
    <source>
        <dbReference type="ARBA" id="ARBA00023014"/>
    </source>
</evidence>
<dbReference type="RefSeq" id="WP_322395587.1">
    <property type="nucleotide sequence ID" value="NZ_WNUI01000197.1"/>
</dbReference>
<dbReference type="InterPro" id="IPR050340">
    <property type="entry name" value="Cytosolic_Fe-S_CAF"/>
</dbReference>
<evidence type="ECO:0000313" key="8">
    <source>
        <dbReference type="Proteomes" id="UP001288778"/>
    </source>
</evidence>
<keyword evidence="1" id="KW-0004">4Fe-4S</keyword>
<dbReference type="SUPFAM" id="SSF54862">
    <property type="entry name" value="4Fe-4S ferredoxins"/>
    <property type="match status" value="1"/>
</dbReference>
<dbReference type="Pfam" id="PF22117">
    <property type="entry name" value="Fer4_Nqo3"/>
    <property type="match status" value="1"/>
</dbReference>
<gene>
    <name evidence="7" type="ORF">GNF68_15165</name>
</gene>
<comment type="caution">
    <text evidence="7">The sequence shown here is derived from an EMBL/GenBank/DDBJ whole genome shotgun (WGS) entry which is preliminary data.</text>
</comment>
<dbReference type="FunFam" id="3.30.70.20:FF:000035">
    <property type="entry name" value="Iron hydrogenase 1"/>
    <property type="match status" value="1"/>
</dbReference>
<sequence>DIAADLGIRNVRFSDGDQSSVPVDTSTKSIVKDHAKCILCRRCETMCNEVQTVGALSGINRGFGTEVSTFYGVDLADTNRTFCGQCISVCPTGALIEKDNTAEAWAALGQKEKPVMVQTAPAVRVGLGEEFGLDPGSISTGKMVAALKALGFDYVFDTNFAADLTIMEEANEFVNRFVKGEKLPR</sequence>
<accession>A0AAW9HXM5</accession>